<dbReference type="EMBL" id="SNXZ01000004">
    <property type="protein sequence ID" value="TDP96636.1"/>
    <property type="molecule type" value="Genomic_DNA"/>
</dbReference>
<protein>
    <submittedName>
        <fullName evidence="12">2,4-dienoyl-CoA reductase (NADPH2)</fullName>
    </submittedName>
</protein>
<dbReference type="InterPro" id="IPR051793">
    <property type="entry name" value="NADH:flavin_oxidoreductase"/>
</dbReference>
<name>A0A4R6SC84_LABRH</name>
<dbReference type="Gene3D" id="3.40.50.720">
    <property type="entry name" value="NAD(P)-binding Rossmann-like Domain"/>
    <property type="match status" value="1"/>
</dbReference>
<evidence type="ECO:0000256" key="9">
    <source>
        <dbReference type="ARBA" id="ARBA00023014"/>
    </source>
</evidence>
<dbReference type="InterPro" id="IPR013785">
    <property type="entry name" value="Aldolase_TIM"/>
</dbReference>
<reference evidence="12 13" key="1">
    <citation type="submission" date="2019-03" db="EMBL/GenBank/DDBJ databases">
        <title>Genomic Encyclopedia of Type Strains, Phase IV (KMG-IV): sequencing the most valuable type-strain genomes for metagenomic binning, comparative biology and taxonomic classification.</title>
        <authorList>
            <person name="Goeker M."/>
        </authorList>
    </citation>
    <scope>NUCLEOTIDE SEQUENCE [LARGE SCALE GENOMIC DNA]</scope>
    <source>
        <strain evidence="12 13">DSM 45361</strain>
    </source>
</reference>
<dbReference type="AlphaFoldDB" id="A0A4R6SC84"/>
<keyword evidence="9" id="KW-0411">Iron-sulfur</keyword>
<evidence type="ECO:0000256" key="6">
    <source>
        <dbReference type="ARBA" id="ARBA00022723"/>
    </source>
</evidence>
<dbReference type="GO" id="GO:0010181">
    <property type="term" value="F:FMN binding"/>
    <property type="evidence" value="ECO:0007669"/>
    <property type="project" value="InterPro"/>
</dbReference>
<keyword evidence="4" id="KW-0285">Flavoprotein</keyword>
<organism evidence="12 13">
    <name type="scientific">Labedaea rhizosphaerae</name>
    <dbReference type="NCBI Taxonomy" id="598644"/>
    <lineage>
        <taxon>Bacteria</taxon>
        <taxon>Bacillati</taxon>
        <taxon>Actinomycetota</taxon>
        <taxon>Actinomycetes</taxon>
        <taxon>Pseudonocardiales</taxon>
        <taxon>Pseudonocardiaceae</taxon>
        <taxon>Labedaea</taxon>
    </lineage>
</organism>
<keyword evidence="6" id="KW-0479">Metal-binding</keyword>
<dbReference type="PANTHER" id="PTHR42917:SF2">
    <property type="entry name" value="2,4-DIENOYL-COA REDUCTASE [(2E)-ENOYL-COA-PRODUCING]"/>
    <property type="match status" value="1"/>
</dbReference>
<evidence type="ECO:0000256" key="5">
    <source>
        <dbReference type="ARBA" id="ARBA00022643"/>
    </source>
</evidence>
<keyword evidence="8" id="KW-0408">Iron</keyword>
<evidence type="ECO:0000256" key="7">
    <source>
        <dbReference type="ARBA" id="ARBA00023002"/>
    </source>
</evidence>
<dbReference type="Pfam" id="PF00724">
    <property type="entry name" value="Oxidored_FMN"/>
    <property type="match status" value="1"/>
</dbReference>
<accession>A0A4R6SC84</accession>
<evidence type="ECO:0000256" key="3">
    <source>
        <dbReference type="ARBA" id="ARBA00011048"/>
    </source>
</evidence>
<evidence type="ECO:0000259" key="10">
    <source>
        <dbReference type="Pfam" id="PF00724"/>
    </source>
</evidence>
<sequence length="662" mass="70834">MTGTTSYPHLLAPLDLGFTTLPNRVIMGSMHTGLEDRAKDAPKLAAYVAERARGGVGLIVTGGYAPNRTGWLLPFAGKLSTRAEARHHRTITDAVHEAGGKIALQILHAGRYSYHPLSVSASAIKSPITPFRPRALSDRGVRAQIDAFARCAALARAAGYDGVEIMGSEGYFINQFLAPRTNKRTDAWGGSAANRRRLAVEVVRRVRAATGPDFIVVYRLSMAEFVQEGQSWDEIVALGKEIEAAGATIINTGIGWHEARVPTIVTSVPRAAFTSVTARFREHVGIPVVTSNRINMPDVAERVLARGDADLVSMARPLLADPAWVRKAEDDRADEINTCIACNQACLDHVFQHRKASCMVNPRAARETELVLSPARHVKRVAVVGAGPAGLSAATTLAARGHRVELFEALDDIGGQFGIALRIPGKEEFAETIRYYRRQLELTGVKLHLGVRATAGALGGFDEIVVATGVVPRVPDIPGIDHPSVLSYVDVVRHGKPVGERVAVIGAGGIGVDVSEFLTQTPLDLAGWRAEWGVTEGGGLTTPSPAPSPRTVYLLQRKESRIGAGLGKTTGWVHRAALKAKQVHQLSGVTYDRIDDDGLHITVDRRPRLLSVDTVVVCAGQESVRSLAEELPGAHVIGGADVAAELDAKRAIDQGTRLAAVI</sequence>
<evidence type="ECO:0000256" key="2">
    <source>
        <dbReference type="ARBA" id="ARBA00001966"/>
    </source>
</evidence>
<keyword evidence="7" id="KW-0560">Oxidoreductase</keyword>
<comment type="cofactor">
    <cofactor evidence="1">
        <name>FMN</name>
        <dbReference type="ChEBI" id="CHEBI:58210"/>
    </cofactor>
</comment>
<dbReference type="InterPro" id="IPR023753">
    <property type="entry name" value="FAD/NAD-binding_dom"/>
</dbReference>
<dbReference type="FunFam" id="3.20.20.70:FF:000082">
    <property type="entry name" value="NADPH-dependent 2,4-dienoyl-CoA reductase"/>
    <property type="match status" value="1"/>
</dbReference>
<keyword evidence="5" id="KW-0288">FMN</keyword>
<comment type="caution">
    <text evidence="12">The sequence shown here is derived from an EMBL/GenBank/DDBJ whole genome shotgun (WGS) entry which is preliminary data.</text>
</comment>
<dbReference type="GO" id="GO:0051536">
    <property type="term" value="F:iron-sulfur cluster binding"/>
    <property type="evidence" value="ECO:0007669"/>
    <property type="project" value="UniProtKB-KW"/>
</dbReference>
<gene>
    <name evidence="12" type="ORF">EV186_104624</name>
</gene>
<comment type="similarity">
    <text evidence="3">In the N-terminal section; belongs to the NADH:flavin oxidoreductase/NADH oxidase family.</text>
</comment>
<dbReference type="InterPro" id="IPR036188">
    <property type="entry name" value="FAD/NAD-bd_sf"/>
</dbReference>
<dbReference type="PRINTS" id="PR00368">
    <property type="entry name" value="FADPNR"/>
</dbReference>
<evidence type="ECO:0000259" key="11">
    <source>
        <dbReference type="Pfam" id="PF07992"/>
    </source>
</evidence>
<evidence type="ECO:0000313" key="12">
    <source>
        <dbReference type="EMBL" id="TDP96636.1"/>
    </source>
</evidence>
<dbReference type="SUPFAM" id="SSF51395">
    <property type="entry name" value="FMN-linked oxidoreductases"/>
    <property type="match status" value="1"/>
</dbReference>
<dbReference type="SUPFAM" id="SSF51905">
    <property type="entry name" value="FAD/NAD(P)-binding domain"/>
    <property type="match status" value="1"/>
</dbReference>
<dbReference type="CDD" id="cd02930">
    <property type="entry name" value="DCR_FMN"/>
    <property type="match status" value="1"/>
</dbReference>
<feature type="domain" description="FAD/NAD(P)-binding" evidence="11">
    <location>
        <begin position="380"/>
        <end position="630"/>
    </location>
</feature>
<evidence type="ECO:0000256" key="4">
    <source>
        <dbReference type="ARBA" id="ARBA00022630"/>
    </source>
</evidence>
<dbReference type="PANTHER" id="PTHR42917">
    <property type="entry name" value="2,4-DIENOYL-COA REDUCTASE"/>
    <property type="match status" value="1"/>
</dbReference>
<proteinExistence type="inferred from homology"/>
<feature type="domain" description="NADH:flavin oxidoreductase/NADH oxidase N-terminal" evidence="10">
    <location>
        <begin position="10"/>
        <end position="335"/>
    </location>
</feature>
<evidence type="ECO:0000256" key="1">
    <source>
        <dbReference type="ARBA" id="ARBA00001917"/>
    </source>
</evidence>
<comment type="cofactor">
    <cofactor evidence="2">
        <name>[4Fe-4S] cluster</name>
        <dbReference type="ChEBI" id="CHEBI:49883"/>
    </cofactor>
</comment>
<dbReference type="SUPFAM" id="SSF51971">
    <property type="entry name" value="Nucleotide-binding domain"/>
    <property type="match status" value="1"/>
</dbReference>
<dbReference type="Proteomes" id="UP000295444">
    <property type="component" value="Unassembled WGS sequence"/>
</dbReference>
<evidence type="ECO:0000256" key="8">
    <source>
        <dbReference type="ARBA" id="ARBA00023004"/>
    </source>
</evidence>
<dbReference type="Gene3D" id="3.50.50.60">
    <property type="entry name" value="FAD/NAD(P)-binding domain"/>
    <property type="match status" value="1"/>
</dbReference>
<dbReference type="InterPro" id="IPR001155">
    <property type="entry name" value="OxRdtase_FMN_N"/>
</dbReference>
<dbReference type="Pfam" id="PF07992">
    <property type="entry name" value="Pyr_redox_2"/>
    <property type="match status" value="1"/>
</dbReference>
<dbReference type="OrthoDB" id="3169239at2"/>
<keyword evidence="13" id="KW-1185">Reference proteome</keyword>
<evidence type="ECO:0000313" key="13">
    <source>
        <dbReference type="Proteomes" id="UP000295444"/>
    </source>
</evidence>
<dbReference type="RefSeq" id="WP_133851960.1">
    <property type="nucleotide sequence ID" value="NZ_SNXZ01000004.1"/>
</dbReference>
<dbReference type="GO" id="GO:0046872">
    <property type="term" value="F:metal ion binding"/>
    <property type="evidence" value="ECO:0007669"/>
    <property type="project" value="UniProtKB-KW"/>
</dbReference>
<dbReference type="Gene3D" id="3.20.20.70">
    <property type="entry name" value="Aldolase class I"/>
    <property type="match status" value="1"/>
</dbReference>
<dbReference type="GO" id="GO:0016491">
    <property type="term" value="F:oxidoreductase activity"/>
    <property type="evidence" value="ECO:0007669"/>
    <property type="project" value="UniProtKB-KW"/>
</dbReference>